<keyword evidence="4" id="KW-1185">Reference proteome</keyword>
<dbReference type="RefSeq" id="XP_056757948.1">
    <property type="nucleotide sequence ID" value="XM_056892953.1"/>
</dbReference>
<evidence type="ECO:0000256" key="1">
    <source>
        <dbReference type="SAM" id="MobiDB-lite"/>
    </source>
</evidence>
<gene>
    <name evidence="3" type="ORF">N7537_001895</name>
</gene>
<keyword evidence="2" id="KW-0812">Transmembrane</keyword>
<dbReference type="GeneID" id="81583195"/>
<name>A0AAD6EGC5_9EURO</name>
<feature type="transmembrane region" description="Helical" evidence="2">
    <location>
        <begin position="71"/>
        <end position="89"/>
    </location>
</feature>
<comment type="caution">
    <text evidence="3">The sequence shown here is derived from an EMBL/GenBank/DDBJ whole genome shotgun (WGS) entry which is preliminary data.</text>
</comment>
<protein>
    <submittedName>
        <fullName evidence="3">Uncharacterized protein</fullName>
    </submittedName>
</protein>
<feature type="region of interest" description="Disordered" evidence="1">
    <location>
        <begin position="96"/>
        <end position="124"/>
    </location>
</feature>
<proteinExistence type="predicted"/>
<evidence type="ECO:0000256" key="2">
    <source>
        <dbReference type="SAM" id="Phobius"/>
    </source>
</evidence>
<evidence type="ECO:0000313" key="4">
    <source>
        <dbReference type="Proteomes" id="UP001213799"/>
    </source>
</evidence>
<reference evidence="3" key="2">
    <citation type="submission" date="2023-01" db="EMBL/GenBank/DDBJ databases">
        <authorList>
            <person name="Petersen C."/>
        </authorList>
    </citation>
    <scope>NUCLEOTIDE SEQUENCE</scope>
    <source>
        <strain evidence="3">IBT 12815</strain>
    </source>
</reference>
<dbReference type="Proteomes" id="UP001213799">
    <property type="component" value="Unassembled WGS sequence"/>
</dbReference>
<dbReference type="PANTHER" id="PTHR35896:SF3">
    <property type="entry name" value="MAJOR FACILITATOR SUPERFAMILY TRANSPORTER"/>
    <property type="match status" value="1"/>
</dbReference>
<evidence type="ECO:0000313" key="3">
    <source>
        <dbReference type="EMBL" id="KAJ5616781.1"/>
    </source>
</evidence>
<dbReference type="AlphaFoldDB" id="A0AAD6EGC5"/>
<feature type="compositionally biased region" description="Basic and acidic residues" evidence="1">
    <location>
        <begin position="96"/>
        <end position="114"/>
    </location>
</feature>
<sequence>MEAGHPLIGHHDSQSNSSIELELADRSPDVDLEDLARRNGPFEDDEKYLAGIRARHCVSNRMRPVWEICRLYLIGLVAFLLIVGLGLLVTSNDTTNEDHDNHHHDHEPDNHPEGHAQNSTPTTIWPPAAKLSNQGLPIECGTSNAEAKARGCIFDVMIYCWIPPACYESDLAADVQSESSRFAPFHMAGVFNWYADAEGQKAVSQDADTLSEMPEIWATHDWHQAHCLYFWRLLARAVNRNQQNRQDGAYVLSQAIVFPHTLHCNDMLADQKKDGNDLIRTLRIYGTCAKLDGEPNPYLEHGGFPVDPE</sequence>
<dbReference type="InterPro" id="IPR053008">
    <property type="entry name" value="Phomopsin_biosynth_assoc"/>
</dbReference>
<keyword evidence="2" id="KW-1133">Transmembrane helix</keyword>
<reference evidence="3" key="1">
    <citation type="journal article" date="2023" name="IMA Fungus">
        <title>Comparative genomic study of the Penicillium genus elucidates a diverse pangenome and 15 lateral gene transfer events.</title>
        <authorList>
            <person name="Petersen C."/>
            <person name="Sorensen T."/>
            <person name="Nielsen M.R."/>
            <person name="Sondergaard T.E."/>
            <person name="Sorensen J.L."/>
            <person name="Fitzpatrick D.A."/>
            <person name="Frisvad J.C."/>
            <person name="Nielsen K.L."/>
        </authorList>
    </citation>
    <scope>NUCLEOTIDE SEQUENCE</scope>
    <source>
        <strain evidence="3">IBT 12815</strain>
    </source>
</reference>
<keyword evidence="2" id="KW-0472">Membrane</keyword>
<accession>A0AAD6EGC5</accession>
<dbReference type="PANTHER" id="PTHR35896">
    <property type="entry name" value="IG-LIKE DOMAIN-CONTAINING PROTEIN"/>
    <property type="match status" value="1"/>
</dbReference>
<dbReference type="EMBL" id="JAQJAE010000001">
    <property type="protein sequence ID" value="KAJ5616781.1"/>
    <property type="molecule type" value="Genomic_DNA"/>
</dbReference>
<organism evidence="3 4">
    <name type="scientific">Penicillium hordei</name>
    <dbReference type="NCBI Taxonomy" id="40994"/>
    <lineage>
        <taxon>Eukaryota</taxon>
        <taxon>Fungi</taxon>
        <taxon>Dikarya</taxon>
        <taxon>Ascomycota</taxon>
        <taxon>Pezizomycotina</taxon>
        <taxon>Eurotiomycetes</taxon>
        <taxon>Eurotiomycetidae</taxon>
        <taxon>Eurotiales</taxon>
        <taxon>Aspergillaceae</taxon>
        <taxon>Penicillium</taxon>
    </lineage>
</organism>